<protein>
    <submittedName>
        <fullName evidence="4">GCN5-related N-acetyltransferase</fullName>
    </submittedName>
</protein>
<gene>
    <name evidence="4" type="ORF">Chro_2636</name>
</gene>
<dbReference type="HOGENOM" id="CLU_117539_0_0_3"/>
<dbReference type="KEGG" id="cthe:Chro_2636"/>
<evidence type="ECO:0000256" key="1">
    <source>
        <dbReference type="ARBA" id="ARBA00022679"/>
    </source>
</evidence>
<keyword evidence="1 4" id="KW-0808">Transferase</keyword>
<dbReference type="GO" id="GO:0016747">
    <property type="term" value="F:acyltransferase activity, transferring groups other than amino-acyl groups"/>
    <property type="evidence" value="ECO:0007669"/>
    <property type="project" value="InterPro"/>
</dbReference>
<feature type="domain" description="N-acetyltransferase" evidence="3">
    <location>
        <begin position="28"/>
        <end position="167"/>
    </location>
</feature>
<dbReference type="STRING" id="251229.Chro_2636"/>
<sequence length="180" mass="21149">MTQQLLPGYSIHSGTNQDRTLLLQFMQQSYQEIFPKQNFAHLTRTVEQYFSRDTLLWWVEESQNSKVKSQNSKLADSRQKVACLWVGNAVDQVKGDRHTYIFLLYVKPEYRQRGIGKALMRYLEDWARTKGDRQIGLQVFQSNTLALDLYHKLGYQIQSHWMIKTLEEGSREQGRAGSRE</sequence>
<dbReference type="AlphaFoldDB" id="K9U0Y6"/>
<dbReference type="CDD" id="cd04301">
    <property type="entry name" value="NAT_SF"/>
    <property type="match status" value="1"/>
</dbReference>
<dbReference type="Gene3D" id="3.40.630.30">
    <property type="match status" value="1"/>
</dbReference>
<dbReference type="InterPro" id="IPR050680">
    <property type="entry name" value="YpeA/RimI_acetyltransf"/>
</dbReference>
<dbReference type="EMBL" id="CP003597">
    <property type="protein sequence ID" value="AFY88111.1"/>
    <property type="molecule type" value="Genomic_DNA"/>
</dbReference>
<dbReference type="PANTHER" id="PTHR43420">
    <property type="entry name" value="ACETYLTRANSFERASE"/>
    <property type="match status" value="1"/>
</dbReference>
<dbReference type="InParanoid" id="K9U0Y6"/>
<proteinExistence type="predicted"/>
<dbReference type="FunCoup" id="K9U0Y6">
    <property type="interactions" value="1"/>
</dbReference>
<name>K9U0Y6_CHRTP</name>
<dbReference type="InterPro" id="IPR016181">
    <property type="entry name" value="Acyl_CoA_acyltransferase"/>
</dbReference>
<dbReference type="Proteomes" id="UP000010384">
    <property type="component" value="Chromosome"/>
</dbReference>
<evidence type="ECO:0000313" key="5">
    <source>
        <dbReference type="Proteomes" id="UP000010384"/>
    </source>
</evidence>
<organism evidence="4 5">
    <name type="scientific">Chroococcidiopsis thermalis (strain PCC 7203)</name>
    <dbReference type="NCBI Taxonomy" id="251229"/>
    <lineage>
        <taxon>Bacteria</taxon>
        <taxon>Bacillati</taxon>
        <taxon>Cyanobacteriota</taxon>
        <taxon>Cyanophyceae</taxon>
        <taxon>Chroococcidiopsidales</taxon>
        <taxon>Chroococcidiopsidaceae</taxon>
        <taxon>Chroococcidiopsis</taxon>
    </lineage>
</organism>
<accession>K9U0Y6</accession>
<dbReference type="Pfam" id="PF00583">
    <property type="entry name" value="Acetyltransf_1"/>
    <property type="match status" value="1"/>
</dbReference>
<evidence type="ECO:0000259" key="3">
    <source>
        <dbReference type="PROSITE" id="PS51186"/>
    </source>
</evidence>
<dbReference type="PATRIC" id="fig|251229.3.peg.3087"/>
<dbReference type="InterPro" id="IPR000182">
    <property type="entry name" value="GNAT_dom"/>
</dbReference>
<reference evidence="4 5" key="1">
    <citation type="submission" date="2012-06" db="EMBL/GenBank/DDBJ databases">
        <title>Finished chromosome of genome of Chroococcidiopsis thermalis PCC 7203.</title>
        <authorList>
            <consortium name="US DOE Joint Genome Institute"/>
            <person name="Gugger M."/>
            <person name="Coursin T."/>
            <person name="Rippka R."/>
            <person name="Tandeau De Marsac N."/>
            <person name="Huntemann M."/>
            <person name="Wei C.-L."/>
            <person name="Han J."/>
            <person name="Detter J.C."/>
            <person name="Han C."/>
            <person name="Tapia R."/>
            <person name="Davenport K."/>
            <person name="Daligault H."/>
            <person name="Erkkila T."/>
            <person name="Gu W."/>
            <person name="Munk A.C.C."/>
            <person name="Teshima H."/>
            <person name="Xu Y."/>
            <person name="Chain P."/>
            <person name="Chen A."/>
            <person name="Krypides N."/>
            <person name="Mavromatis K."/>
            <person name="Markowitz V."/>
            <person name="Szeto E."/>
            <person name="Ivanova N."/>
            <person name="Mikhailova N."/>
            <person name="Ovchinnikova G."/>
            <person name="Pagani I."/>
            <person name="Pati A."/>
            <person name="Goodwin L."/>
            <person name="Peters L."/>
            <person name="Pitluck S."/>
            <person name="Woyke T."/>
            <person name="Kerfeld C."/>
        </authorList>
    </citation>
    <scope>NUCLEOTIDE SEQUENCE [LARGE SCALE GENOMIC DNA]</scope>
    <source>
        <strain evidence="4 5">PCC 7203</strain>
    </source>
</reference>
<dbReference type="RefSeq" id="WP_015154658.1">
    <property type="nucleotide sequence ID" value="NC_019695.1"/>
</dbReference>
<keyword evidence="2" id="KW-0012">Acyltransferase</keyword>
<dbReference type="SUPFAM" id="SSF55729">
    <property type="entry name" value="Acyl-CoA N-acyltransferases (Nat)"/>
    <property type="match status" value="1"/>
</dbReference>
<dbReference type="eggNOG" id="COG0456">
    <property type="taxonomic scope" value="Bacteria"/>
</dbReference>
<keyword evidence="5" id="KW-1185">Reference proteome</keyword>
<evidence type="ECO:0000313" key="4">
    <source>
        <dbReference type="EMBL" id="AFY88111.1"/>
    </source>
</evidence>
<evidence type="ECO:0000256" key="2">
    <source>
        <dbReference type="ARBA" id="ARBA00023315"/>
    </source>
</evidence>
<dbReference type="PROSITE" id="PS51186">
    <property type="entry name" value="GNAT"/>
    <property type="match status" value="1"/>
</dbReference>